<dbReference type="Proteomes" id="UP001198200">
    <property type="component" value="Unassembled WGS sequence"/>
</dbReference>
<keyword evidence="2" id="KW-0472">Membrane</keyword>
<evidence type="ECO:0000256" key="1">
    <source>
        <dbReference type="SAM" id="MobiDB-lite"/>
    </source>
</evidence>
<dbReference type="RefSeq" id="WP_227102381.1">
    <property type="nucleotide sequence ID" value="NZ_JAJEQN010000005.1"/>
</dbReference>
<name>A0AAE3E2Q3_9FIRM</name>
<gene>
    <name evidence="3" type="ORF">LKD48_03005</name>
</gene>
<protein>
    <submittedName>
        <fullName evidence="3">Uncharacterized protein</fullName>
    </submittedName>
</protein>
<proteinExistence type="predicted"/>
<organism evidence="3 4">
    <name type="scientific">Anthropogastromicrobium aceti</name>
    <dbReference type="NCBI Taxonomy" id="2981768"/>
    <lineage>
        <taxon>Bacteria</taxon>
        <taxon>Bacillati</taxon>
        <taxon>Bacillota</taxon>
        <taxon>Clostridia</taxon>
        <taxon>Lachnospirales</taxon>
        <taxon>Lachnospiraceae</taxon>
        <taxon>Anthropogastromicrobium</taxon>
    </lineage>
</organism>
<reference evidence="3 4" key="1">
    <citation type="submission" date="2021-10" db="EMBL/GenBank/DDBJ databases">
        <title>Anaerobic single-cell dispensing facilitates the cultivation of human gut bacteria.</title>
        <authorList>
            <person name="Afrizal A."/>
        </authorList>
    </citation>
    <scope>NUCLEOTIDE SEQUENCE [LARGE SCALE GENOMIC DNA]</scope>
    <source>
        <strain evidence="3 4">CLA-AA-H224</strain>
    </source>
</reference>
<evidence type="ECO:0000313" key="3">
    <source>
        <dbReference type="EMBL" id="MCC2220618.1"/>
    </source>
</evidence>
<evidence type="ECO:0000256" key="2">
    <source>
        <dbReference type="SAM" id="Phobius"/>
    </source>
</evidence>
<sequence>MAKNNFKRKKKPGVVRRILPYFVIILVAAALIVAVILITSRKGNKDRQEIQTVVDVTENQNNNNNQIQSLEKDGVPEVKELVQKYFDAVKKADVKDLKQIVVQDTEFSEEALKKQCEYVESYENIICYTVPGIADNTYIAYVYYEIKFIGIDTKAPSMIRLYICQNKDGSLYIDKNAKDGEIAAYLQEVAGWESVRELVANVNTRYQEACVKDEALKNLKDMLDGKTSVPSSEKSSEENTSESVSDTVYDAESQADEA</sequence>
<keyword evidence="4" id="KW-1185">Reference proteome</keyword>
<evidence type="ECO:0000313" key="4">
    <source>
        <dbReference type="Proteomes" id="UP001198200"/>
    </source>
</evidence>
<feature type="region of interest" description="Disordered" evidence="1">
    <location>
        <begin position="222"/>
        <end position="258"/>
    </location>
</feature>
<accession>A0AAE3E2Q3</accession>
<dbReference type="EMBL" id="JAJEQN010000005">
    <property type="protein sequence ID" value="MCC2220618.1"/>
    <property type="molecule type" value="Genomic_DNA"/>
</dbReference>
<dbReference type="AlphaFoldDB" id="A0AAE3E2Q3"/>
<feature type="transmembrane region" description="Helical" evidence="2">
    <location>
        <begin position="21"/>
        <end position="39"/>
    </location>
</feature>
<keyword evidence="2" id="KW-0812">Transmembrane</keyword>
<keyword evidence="2" id="KW-1133">Transmembrane helix</keyword>
<comment type="caution">
    <text evidence="3">The sequence shown here is derived from an EMBL/GenBank/DDBJ whole genome shotgun (WGS) entry which is preliminary data.</text>
</comment>